<reference evidence="1" key="1">
    <citation type="submission" date="2020-10" db="EMBL/GenBank/DDBJ databases">
        <authorList>
            <person name="Gilroy R."/>
        </authorList>
    </citation>
    <scope>NUCLEOTIDE SEQUENCE</scope>
    <source>
        <strain evidence="1">10532</strain>
    </source>
</reference>
<dbReference type="EMBL" id="JADIMM010000018">
    <property type="protein sequence ID" value="MBO8456777.1"/>
    <property type="molecule type" value="Genomic_DNA"/>
</dbReference>
<dbReference type="Proteomes" id="UP000823638">
    <property type="component" value="Unassembled WGS sequence"/>
</dbReference>
<reference evidence="1" key="2">
    <citation type="journal article" date="2021" name="PeerJ">
        <title>Extensive microbial diversity within the chicken gut microbiome revealed by metagenomics and culture.</title>
        <authorList>
            <person name="Gilroy R."/>
            <person name="Ravi A."/>
            <person name="Getino M."/>
            <person name="Pursley I."/>
            <person name="Horton D.L."/>
            <person name="Alikhan N.F."/>
            <person name="Baker D."/>
            <person name="Gharbi K."/>
            <person name="Hall N."/>
            <person name="Watson M."/>
            <person name="Adriaenssens E.M."/>
            <person name="Foster-Nyarko E."/>
            <person name="Jarju S."/>
            <person name="Secka A."/>
            <person name="Antonio M."/>
            <person name="Oren A."/>
            <person name="Chaudhuri R.R."/>
            <person name="La Ragione R."/>
            <person name="Hildebrand F."/>
            <person name="Pallen M.J."/>
        </authorList>
    </citation>
    <scope>NUCLEOTIDE SEQUENCE</scope>
    <source>
        <strain evidence="1">10532</strain>
    </source>
</reference>
<sequence>MNRKVLILAAVLLAFASISAFSWGIGIQGGSDIANHGHGSGAITFKLDTIDLIFGVEIPSFDPFAIGVTADYWFFNPTIANPLRWYLGVGGFGSVFIGDNVGAFSLGARVPVGLNMFLADFFEIYAQVAPGVQLAISNGVNPDFICPINLGLRFWF</sequence>
<accession>A0A9D9HMU1</accession>
<gene>
    <name evidence="1" type="ORF">IAA81_00940</name>
</gene>
<organism evidence="1 2">
    <name type="scientific">Candidatus Gallitreponema excrementavium</name>
    <dbReference type="NCBI Taxonomy" id="2840840"/>
    <lineage>
        <taxon>Bacteria</taxon>
        <taxon>Pseudomonadati</taxon>
        <taxon>Spirochaetota</taxon>
        <taxon>Spirochaetia</taxon>
        <taxon>Spirochaetales</taxon>
        <taxon>Candidatus Gallitreponema</taxon>
    </lineage>
</organism>
<comment type="caution">
    <text evidence="1">The sequence shown here is derived from an EMBL/GenBank/DDBJ whole genome shotgun (WGS) entry which is preliminary data.</text>
</comment>
<evidence type="ECO:0000313" key="2">
    <source>
        <dbReference type="Proteomes" id="UP000823638"/>
    </source>
</evidence>
<proteinExistence type="predicted"/>
<protein>
    <submittedName>
        <fullName evidence="1">Uncharacterized protein</fullName>
    </submittedName>
</protein>
<name>A0A9D9HMU1_9SPIR</name>
<dbReference type="AlphaFoldDB" id="A0A9D9HMU1"/>
<evidence type="ECO:0000313" key="1">
    <source>
        <dbReference type="EMBL" id="MBO8456777.1"/>
    </source>
</evidence>